<organism evidence="2 3">
    <name type="scientific">Deinococcus lacus</name>
    <dbReference type="NCBI Taxonomy" id="392561"/>
    <lineage>
        <taxon>Bacteria</taxon>
        <taxon>Thermotogati</taxon>
        <taxon>Deinococcota</taxon>
        <taxon>Deinococci</taxon>
        <taxon>Deinococcales</taxon>
        <taxon>Deinococcaceae</taxon>
        <taxon>Deinococcus</taxon>
    </lineage>
</organism>
<evidence type="ECO:0000313" key="3">
    <source>
        <dbReference type="Proteomes" id="UP001596297"/>
    </source>
</evidence>
<dbReference type="RefSeq" id="WP_380082333.1">
    <property type="nucleotide sequence ID" value="NZ_JBHSWD010000001.1"/>
</dbReference>
<keyword evidence="1" id="KW-0472">Membrane</keyword>
<comment type="caution">
    <text evidence="2">The sequence shown here is derived from an EMBL/GenBank/DDBJ whole genome shotgun (WGS) entry which is preliminary data.</text>
</comment>
<feature type="transmembrane region" description="Helical" evidence="1">
    <location>
        <begin position="63"/>
        <end position="81"/>
    </location>
</feature>
<keyword evidence="3" id="KW-1185">Reference proteome</keyword>
<name>A0ABW1YAJ2_9DEIO</name>
<reference evidence="3" key="1">
    <citation type="journal article" date="2019" name="Int. J. Syst. Evol. Microbiol.">
        <title>The Global Catalogue of Microorganisms (GCM) 10K type strain sequencing project: providing services to taxonomists for standard genome sequencing and annotation.</title>
        <authorList>
            <consortium name="The Broad Institute Genomics Platform"/>
            <consortium name="The Broad Institute Genome Sequencing Center for Infectious Disease"/>
            <person name="Wu L."/>
            <person name="Ma J."/>
        </authorList>
    </citation>
    <scope>NUCLEOTIDE SEQUENCE [LARGE SCALE GENOMIC DNA]</scope>
    <source>
        <strain evidence="3">CGMCC 1.15772</strain>
    </source>
</reference>
<keyword evidence="1" id="KW-0812">Transmembrane</keyword>
<dbReference type="EMBL" id="JBHSWD010000001">
    <property type="protein sequence ID" value="MFC6591331.1"/>
    <property type="molecule type" value="Genomic_DNA"/>
</dbReference>
<protein>
    <submittedName>
        <fullName evidence="2">Uncharacterized protein</fullName>
    </submittedName>
</protein>
<evidence type="ECO:0000256" key="1">
    <source>
        <dbReference type="SAM" id="Phobius"/>
    </source>
</evidence>
<gene>
    <name evidence="2" type="ORF">ACFP81_04415</name>
</gene>
<keyword evidence="1" id="KW-1133">Transmembrane helix</keyword>
<sequence>MLGFMHAARSLRFRWAGATLLVCLLLGAAYAQSGGGFGGSTRGSSGGYSGGGYSGGGYSRGGYTGGTRAAAALFLFLWGALRSS</sequence>
<accession>A0ABW1YAJ2</accession>
<proteinExistence type="predicted"/>
<evidence type="ECO:0000313" key="2">
    <source>
        <dbReference type="EMBL" id="MFC6591331.1"/>
    </source>
</evidence>
<dbReference type="Proteomes" id="UP001596297">
    <property type="component" value="Unassembled WGS sequence"/>
</dbReference>